<dbReference type="PANTHER" id="PTHR13831:SF0">
    <property type="entry name" value="PROTEIN HIRA"/>
    <property type="match status" value="1"/>
</dbReference>
<dbReference type="Pfam" id="PF24105">
    <property type="entry name" value="Beta-prop_CAF1B_HIR1"/>
    <property type="match status" value="1"/>
</dbReference>
<dbReference type="FunCoup" id="A8HT69">
    <property type="interactions" value="1786"/>
</dbReference>
<evidence type="ECO:0000313" key="13">
    <source>
        <dbReference type="EMBL" id="PNW73865.1"/>
    </source>
</evidence>
<feature type="domain" description="Protein HIRA-like C-terminal" evidence="11">
    <location>
        <begin position="689"/>
        <end position="903"/>
    </location>
</feature>
<evidence type="ECO:0000313" key="14">
    <source>
        <dbReference type="Proteomes" id="UP000006906"/>
    </source>
</evidence>
<feature type="compositionally biased region" description="Low complexity" evidence="10">
    <location>
        <begin position="1016"/>
        <end position="1034"/>
    </location>
</feature>
<sequence length="1042" mass="105512">MPFFDKPEWIQHAGGVSIMGVDLDPSGVRMATCGSDNRIRIWAMRPVLSEVAEQDPAVPKQLAVLCDALTPINAIRFAPSSQLLAAGTDDSEGLVYELREGRGSAVFGSGESANIENWRLRIKLRGHASNVLDVAWAPDSRRLATCSVDNKVKVWDTTNGHCLRTLEGHVGHVKGVAWDPFDFFLASQGDREAIVWRLEDGSQVAIIREPFEKAPIVSFGLRPGWSPDGQTLALPNGYDKGMHTVPLIKRNSWVPGEFCLVGHKGPVTAIRYNPHLYTPAHKPGAAPTSPDDEAAGSIITAGSTDKTFSIWAPCAGDEPLAVARGFFGGMVNDVAWSADGRVMVVAAYDGSVATALFADGELGKRVPQAEVEALLAQLYGDPALRAGAAGREGGGGMGLGGRGGHSGLAAAPELMALEARARAEVEREERLNSRLRADGAAAAAAGAGAVVGAGTSGAAGPAAAGAAGLRPPLGAATGLARAAMPPTAPAAARVPLAVTQNGVGSAGRGAGVGSNSPAKAGAGGARGGPAGTSGRDADQPPAKRIAVQPVGSAATAMGARAGAATAATTATAPPGVAAGAGAGAGGHGAGGGSAAASPVLVPVEALHAHFSFLIHAQPGSTGEGQVELQALNTGRDARGRPAGELLCLVGGQRCWGDSVQGAVVALAGSSRLAAAATSNGDLMIYSSAGRRLFPPIRLGWPAAFLTVAPGSSLLLALLTDGSLKLWDFGAGECLLESSVAPLLLPPGAGVPGLAAAVAAAQPPVLKVTAVRITASGAPLVVLSNAHAYVHHGGLRTWVRVADDAFPASAFTTNLTSAATGELSKLQAAVAQRRHPADVMTTSALHAARPAAAARSEQAVLEHNLASAAALQSPAEWRLWLITYVRRLAADEDESRLRDLISELLGPLRWTPATHAAAAAGSSRAGGANAPAAAAAAAATSSSWEPALGSSVSGGRWAPVFLGFDKRRLLREVVLKEVARNRSYQQLVAEVLEQLKQVDAAAAAAAAVQQPHARGQADGVNAPAGDGAAAPAGAASSQPMVMG</sequence>
<dbReference type="eggNOG" id="KOG0973">
    <property type="taxonomic scope" value="Eukaryota"/>
</dbReference>
<keyword evidence="7 9" id="KW-0804">Transcription</keyword>
<dbReference type="GO" id="GO:0000417">
    <property type="term" value="C:HIR complex"/>
    <property type="evidence" value="ECO:0000318"/>
    <property type="project" value="GO_Central"/>
</dbReference>
<comment type="similarity">
    <text evidence="2 9">Belongs to the WD repeat HIR1 family.</text>
</comment>
<dbReference type="InterPro" id="IPR001680">
    <property type="entry name" value="WD40_rpt"/>
</dbReference>
<protein>
    <recommendedName>
        <fullName evidence="9">Protein HIRA</fullName>
    </recommendedName>
</protein>
<dbReference type="PROSITE" id="PS00678">
    <property type="entry name" value="WD_REPEATS_1"/>
    <property type="match status" value="1"/>
</dbReference>
<keyword evidence="8 9" id="KW-0539">Nucleus</keyword>
<evidence type="ECO:0000256" key="1">
    <source>
        <dbReference type="ARBA" id="ARBA00004123"/>
    </source>
</evidence>
<dbReference type="InterPro" id="IPR011494">
    <property type="entry name" value="HIRA-like_C"/>
</dbReference>
<keyword evidence="14" id="KW-1185">Reference proteome</keyword>
<reference evidence="13 14" key="1">
    <citation type="journal article" date="2007" name="Science">
        <title>The Chlamydomonas genome reveals the evolution of key animal and plant functions.</title>
        <authorList>
            <person name="Merchant S.S."/>
            <person name="Prochnik S.E."/>
            <person name="Vallon O."/>
            <person name="Harris E.H."/>
            <person name="Karpowicz S.J."/>
            <person name="Witman G.B."/>
            <person name="Terry A."/>
            <person name="Salamov A."/>
            <person name="Fritz-Laylin L.K."/>
            <person name="Marechal-Drouard L."/>
            <person name="Marshall W.F."/>
            <person name="Qu L.H."/>
            <person name="Nelson D.R."/>
            <person name="Sanderfoot A.A."/>
            <person name="Spalding M.H."/>
            <person name="Kapitonov V.V."/>
            <person name="Ren Q."/>
            <person name="Ferris P."/>
            <person name="Lindquist E."/>
            <person name="Shapiro H."/>
            <person name="Lucas S.M."/>
            <person name="Grimwood J."/>
            <person name="Schmutz J."/>
            <person name="Cardol P."/>
            <person name="Cerutti H."/>
            <person name="Chanfreau G."/>
            <person name="Chen C.L."/>
            <person name="Cognat V."/>
            <person name="Croft M.T."/>
            <person name="Dent R."/>
            <person name="Dutcher S."/>
            <person name="Fernandez E."/>
            <person name="Fukuzawa H."/>
            <person name="Gonzalez-Ballester D."/>
            <person name="Gonzalez-Halphen D."/>
            <person name="Hallmann A."/>
            <person name="Hanikenne M."/>
            <person name="Hippler M."/>
            <person name="Inwood W."/>
            <person name="Jabbari K."/>
            <person name="Kalanon M."/>
            <person name="Kuras R."/>
            <person name="Lefebvre P.A."/>
            <person name="Lemaire S.D."/>
            <person name="Lobanov A.V."/>
            <person name="Lohr M."/>
            <person name="Manuell A."/>
            <person name="Meier I."/>
            <person name="Mets L."/>
            <person name="Mittag M."/>
            <person name="Mittelmeier T."/>
            <person name="Moroney J.V."/>
            <person name="Moseley J."/>
            <person name="Napoli C."/>
            <person name="Nedelcu A.M."/>
            <person name="Niyogi K."/>
            <person name="Novoselov S.V."/>
            <person name="Paulsen I.T."/>
            <person name="Pazour G."/>
            <person name="Purton S."/>
            <person name="Ral J.P."/>
            <person name="Riano-Pachon D.M."/>
            <person name="Riekhof W."/>
            <person name="Rymarquis L."/>
            <person name="Schroda M."/>
            <person name="Stern D."/>
            <person name="Umen J."/>
            <person name="Willows R."/>
            <person name="Wilson N."/>
            <person name="Zimmer S.L."/>
            <person name="Allmer J."/>
            <person name="Balk J."/>
            <person name="Bisova K."/>
            <person name="Chen C.J."/>
            <person name="Elias M."/>
            <person name="Gendler K."/>
            <person name="Hauser C."/>
            <person name="Lamb M.R."/>
            <person name="Ledford H."/>
            <person name="Long J.C."/>
            <person name="Minagawa J."/>
            <person name="Page M.D."/>
            <person name="Pan J."/>
            <person name="Pootakham W."/>
            <person name="Roje S."/>
            <person name="Rose A."/>
            <person name="Stahlberg E."/>
            <person name="Terauchi A.M."/>
            <person name="Yang P."/>
            <person name="Ball S."/>
            <person name="Bowler C."/>
            <person name="Dieckmann C.L."/>
            <person name="Gladyshev V.N."/>
            <person name="Green P."/>
            <person name="Jorgensen R."/>
            <person name="Mayfield S."/>
            <person name="Mueller-Roeber B."/>
            <person name="Rajamani S."/>
            <person name="Sayre R.T."/>
            <person name="Brokstein P."/>
            <person name="Dubchak I."/>
            <person name="Goodstein D."/>
            <person name="Hornick L."/>
            <person name="Huang Y.W."/>
            <person name="Jhaveri J."/>
            <person name="Luo Y."/>
            <person name="Martinez D."/>
            <person name="Ngau W.C."/>
            <person name="Otillar B."/>
            <person name="Poliakov A."/>
            <person name="Porter A."/>
            <person name="Szajkowski L."/>
            <person name="Werner G."/>
            <person name="Zhou K."/>
            <person name="Grigoriev I.V."/>
            <person name="Rokhsar D.S."/>
            <person name="Grossman A.R."/>
        </authorList>
    </citation>
    <scope>NUCLEOTIDE SEQUENCE [LARGE SCALE GENOMIC DNA]</scope>
    <source>
        <strain evidence="14">CC-503</strain>
    </source>
</reference>
<evidence type="ECO:0000256" key="10">
    <source>
        <dbReference type="SAM" id="MobiDB-lite"/>
    </source>
</evidence>
<keyword evidence="6 9" id="KW-0805">Transcription regulation</keyword>
<dbReference type="InterPro" id="IPR031120">
    <property type="entry name" value="HIR1-like"/>
</dbReference>
<dbReference type="GO" id="GO:0000785">
    <property type="term" value="C:chromatin"/>
    <property type="evidence" value="ECO:0000318"/>
    <property type="project" value="GO_Central"/>
</dbReference>
<dbReference type="InterPro" id="IPR055410">
    <property type="entry name" value="Beta-prop_CAF1B_HIR1"/>
</dbReference>
<comment type="subcellular location">
    <subcellularLocation>
        <location evidence="1 9">Nucleus</location>
    </subcellularLocation>
</comment>
<dbReference type="GO" id="GO:0006351">
    <property type="term" value="P:DNA-templated transcription"/>
    <property type="evidence" value="ECO:0007669"/>
    <property type="project" value="InterPro"/>
</dbReference>
<dbReference type="OrthoDB" id="1741719at2759"/>
<evidence type="ECO:0000256" key="5">
    <source>
        <dbReference type="ARBA" id="ARBA00022853"/>
    </source>
</evidence>
<evidence type="ECO:0000256" key="8">
    <source>
        <dbReference type="ARBA" id="ARBA00023242"/>
    </source>
</evidence>
<comment type="function">
    <text evidence="9">Required for replication-independent chromatin assembly and for the periodic repression of histone gene transcription during the cell cycle.</text>
</comment>
<proteinExistence type="inferred from homology"/>
<dbReference type="GO" id="GO:0005634">
    <property type="term" value="C:nucleus"/>
    <property type="evidence" value="ECO:0007669"/>
    <property type="project" value="UniProtKB-SubCell"/>
</dbReference>
<evidence type="ECO:0000256" key="2">
    <source>
        <dbReference type="ARBA" id="ARBA00007306"/>
    </source>
</evidence>
<dbReference type="AlphaFoldDB" id="A8HT69"/>
<keyword evidence="5 9" id="KW-0156">Chromatin regulator</keyword>
<dbReference type="HOGENOM" id="CLU_004372_3_0_1"/>
<dbReference type="OMA" id="RGSWDGD"/>
<dbReference type="RefSeq" id="XP_001693528.1">
    <property type="nucleotide sequence ID" value="XM_001693476.2"/>
</dbReference>
<organism evidence="13 14">
    <name type="scientific">Chlamydomonas reinhardtii</name>
    <name type="common">Chlamydomonas smithii</name>
    <dbReference type="NCBI Taxonomy" id="3055"/>
    <lineage>
        <taxon>Eukaryota</taxon>
        <taxon>Viridiplantae</taxon>
        <taxon>Chlorophyta</taxon>
        <taxon>core chlorophytes</taxon>
        <taxon>Chlorophyceae</taxon>
        <taxon>CS clade</taxon>
        <taxon>Chlamydomonadales</taxon>
        <taxon>Chlamydomonadaceae</taxon>
        <taxon>Chlamydomonas</taxon>
    </lineage>
</organism>
<evidence type="ECO:0000256" key="4">
    <source>
        <dbReference type="ARBA" id="ARBA00022737"/>
    </source>
</evidence>
<dbReference type="InParanoid" id="A8HT69"/>
<accession>A8HT69</accession>
<keyword evidence="9" id="KW-0678">Repressor</keyword>
<dbReference type="SMART" id="SM00320">
    <property type="entry name" value="WD40"/>
    <property type="match status" value="6"/>
</dbReference>
<dbReference type="PROSITE" id="PS50294">
    <property type="entry name" value="WD_REPEATS_REGION"/>
    <property type="match status" value="1"/>
</dbReference>
<evidence type="ECO:0000259" key="12">
    <source>
        <dbReference type="Pfam" id="PF24105"/>
    </source>
</evidence>
<name>A8HT69_CHLRE</name>
<dbReference type="InterPro" id="IPR019775">
    <property type="entry name" value="WD40_repeat_CS"/>
</dbReference>
<dbReference type="STRING" id="3055.A8HT69"/>
<dbReference type="PANTHER" id="PTHR13831">
    <property type="entry name" value="MEMBER OF THE HIR1 FAMILY OF WD-REPEAT PROTEINS"/>
    <property type="match status" value="1"/>
</dbReference>
<evidence type="ECO:0000256" key="3">
    <source>
        <dbReference type="ARBA" id="ARBA00022574"/>
    </source>
</evidence>
<evidence type="ECO:0000259" key="11">
    <source>
        <dbReference type="Pfam" id="PF07569"/>
    </source>
</evidence>
<feature type="domain" description="CAF1B/HIR1 beta-propeller" evidence="12">
    <location>
        <begin position="26"/>
        <end position="362"/>
    </location>
</feature>
<keyword evidence="4 9" id="KW-0677">Repeat</keyword>
<evidence type="ECO:0000256" key="6">
    <source>
        <dbReference type="ARBA" id="ARBA00023015"/>
    </source>
</evidence>
<dbReference type="Pfam" id="PF07569">
    <property type="entry name" value="Hira"/>
    <property type="match status" value="1"/>
</dbReference>
<dbReference type="Proteomes" id="UP000006906">
    <property type="component" value="Chromosome 13"/>
</dbReference>
<dbReference type="Gramene" id="PNW73865">
    <property type="protein sequence ID" value="PNW73865"/>
    <property type="gene ID" value="CHLRE_13g575950v5"/>
</dbReference>
<dbReference type="PaxDb" id="3055-EDP08782"/>
<feature type="region of interest" description="Disordered" evidence="10">
    <location>
        <begin position="506"/>
        <end position="542"/>
    </location>
</feature>
<dbReference type="EMBL" id="CM008974">
    <property type="protein sequence ID" value="PNW73865.1"/>
    <property type="molecule type" value="Genomic_DNA"/>
</dbReference>
<feature type="region of interest" description="Disordered" evidence="10">
    <location>
        <begin position="1013"/>
        <end position="1042"/>
    </location>
</feature>
<dbReference type="GeneID" id="5719232"/>
<dbReference type="InterPro" id="IPR036322">
    <property type="entry name" value="WD40_repeat_dom_sf"/>
</dbReference>
<dbReference type="PROSITE" id="PS50082">
    <property type="entry name" value="WD_REPEATS_2"/>
    <property type="match status" value="3"/>
</dbReference>
<evidence type="ECO:0000256" key="7">
    <source>
        <dbReference type="ARBA" id="ARBA00023163"/>
    </source>
</evidence>
<dbReference type="KEGG" id="cre:CHLRE_13g575950v5"/>
<dbReference type="GO" id="GO:0006338">
    <property type="term" value="P:chromatin remodeling"/>
    <property type="evidence" value="ECO:0000318"/>
    <property type="project" value="GO_Central"/>
</dbReference>
<feature type="compositionally biased region" description="Gly residues" evidence="10">
    <location>
        <begin position="521"/>
        <end position="531"/>
    </location>
</feature>
<dbReference type="GO" id="GO:0006355">
    <property type="term" value="P:regulation of DNA-templated transcription"/>
    <property type="evidence" value="ECO:0007669"/>
    <property type="project" value="InterPro"/>
</dbReference>
<evidence type="ECO:0000256" key="9">
    <source>
        <dbReference type="RuleBase" id="RU364014"/>
    </source>
</evidence>
<gene>
    <name evidence="13" type="ORF">CHLRE_13g575950v5</name>
</gene>
<dbReference type="Gene3D" id="2.130.10.10">
    <property type="entry name" value="YVTN repeat-like/Quinoprotein amine dehydrogenase"/>
    <property type="match status" value="2"/>
</dbReference>
<keyword evidence="3 9" id="KW-0853">WD repeat</keyword>
<dbReference type="SUPFAM" id="SSF50978">
    <property type="entry name" value="WD40 repeat-like"/>
    <property type="match status" value="1"/>
</dbReference>
<dbReference type="InterPro" id="IPR015943">
    <property type="entry name" value="WD40/YVTN_repeat-like_dom_sf"/>
</dbReference>